<evidence type="ECO:0000313" key="1">
    <source>
        <dbReference type="EMBL" id="POB49540.1"/>
    </source>
</evidence>
<gene>
    <name evidence="1" type="ORF">CRN52_03325</name>
</gene>
<accession>A0A2S3R771</accession>
<dbReference type="Proteomes" id="UP000237466">
    <property type="component" value="Unassembled WGS sequence"/>
</dbReference>
<name>A0A2S3R771_VIBVL</name>
<proteinExistence type="predicted"/>
<dbReference type="Pfam" id="PF02962">
    <property type="entry name" value="CHMI"/>
    <property type="match status" value="1"/>
</dbReference>
<comment type="caution">
    <text evidence="1">The sequence shown here is derived from an EMBL/GenBank/DDBJ whole genome shotgun (WGS) entry which is preliminary data.</text>
</comment>
<dbReference type="InterPro" id="IPR004220">
    <property type="entry name" value="5-COMe_2-OHmuconate_Isoase"/>
</dbReference>
<dbReference type="CDD" id="cd00580">
    <property type="entry name" value="CHMI"/>
    <property type="match status" value="1"/>
</dbReference>
<dbReference type="Gene3D" id="3.30.429.10">
    <property type="entry name" value="Macrophage Migration Inhibitory Factor"/>
    <property type="match status" value="1"/>
</dbReference>
<protein>
    <submittedName>
        <fullName evidence="1">5-carboxymethyl-2-hydroxymuconate isomerase</fullName>
    </submittedName>
</protein>
<dbReference type="PANTHER" id="PTHR37950">
    <property type="entry name" value="4-HYDROXYPHENYLACETATE CATABOLISM PROTEIN"/>
    <property type="match status" value="1"/>
</dbReference>
<dbReference type="RefSeq" id="WP_103199822.1">
    <property type="nucleotide sequence ID" value="NZ_JASMUA010000018.1"/>
</dbReference>
<evidence type="ECO:0000313" key="2">
    <source>
        <dbReference type="Proteomes" id="UP000237466"/>
    </source>
</evidence>
<dbReference type="InterPro" id="IPR014347">
    <property type="entry name" value="Tautomerase/MIF_sf"/>
</dbReference>
<dbReference type="AlphaFoldDB" id="A0A2S3R771"/>
<sequence length="115" mass="13069">MPNLVLEYSNSVEERVNIPGLLEDLHHIAIKSGLFDAPSVKSRTLRCHHWLIGEEGDSADFIHVSFDLLSGRTEEQKRELSRQLMAALQETASHVRSLTVNIRDMDKDSFQKVVN</sequence>
<dbReference type="GO" id="GO:0008704">
    <property type="term" value="F:5-carboxymethyl-2-hydroxymuconate delta-isomerase activity"/>
    <property type="evidence" value="ECO:0007669"/>
    <property type="project" value="InterPro"/>
</dbReference>
<dbReference type="SUPFAM" id="SSF55331">
    <property type="entry name" value="Tautomerase/MIF"/>
    <property type="match status" value="1"/>
</dbReference>
<reference evidence="1 2" key="1">
    <citation type="journal article" date="2018" name="Front. Microbiol.">
        <title>Phylogeny of Vibrio vulnificus from the Analysis of the Core-Genome: Implications for Intra-Species Taxonomy.</title>
        <authorList>
            <person name="Roig F.J."/>
            <person name="Gonzalez-Candelas F."/>
            <person name="Sanjuan E."/>
            <person name="Fouz B."/>
            <person name="Feil E.J."/>
            <person name="Llorens C."/>
            <person name="Baker-Austin C."/>
            <person name="Oliver J.D."/>
            <person name="Danin-Poleg Y."/>
            <person name="Gibas C.J."/>
            <person name="Kashi Y."/>
            <person name="Gulig P.A."/>
            <person name="Morrison S.S."/>
            <person name="Amaro C."/>
        </authorList>
    </citation>
    <scope>NUCLEOTIDE SEQUENCE [LARGE SCALE GENOMIC DNA]</scope>
    <source>
        <strain evidence="1 2">CECT4608</strain>
    </source>
</reference>
<keyword evidence="1" id="KW-0413">Isomerase</keyword>
<dbReference type="PANTHER" id="PTHR37950:SF1">
    <property type="entry name" value="4-HYDROXYPHENYLACETATE CATABOLISM PROTEIN"/>
    <property type="match status" value="1"/>
</dbReference>
<dbReference type="EMBL" id="PDGH01000033">
    <property type="protein sequence ID" value="POB49540.1"/>
    <property type="molecule type" value="Genomic_DNA"/>
</dbReference>
<organism evidence="1 2">
    <name type="scientific">Vibrio vulnificus</name>
    <dbReference type="NCBI Taxonomy" id="672"/>
    <lineage>
        <taxon>Bacteria</taxon>
        <taxon>Pseudomonadati</taxon>
        <taxon>Pseudomonadota</taxon>
        <taxon>Gammaproteobacteria</taxon>
        <taxon>Vibrionales</taxon>
        <taxon>Vibrionaceae</taxon>
        <taxon>Vibrio</taxon>
    </lineage>
</organism>